<feature type="transmembrane region" description="Helical" evidence="8">
    <location>
        <begin position="48"/>
        <end position="68"/>
    </location>
</feature>
<evidence type="ECO:0000259" key="9">
    <source>
        <dbReference type="PROSITE" id="PS50850"/>
    </source>
</evidence>
<keyword evidence="5 8" id="KW-1133">Transmembrane helix</keyword>
<feature type="transmembrane region" description="Helical" evidence="8">
    <location>
        <begin position="398"/>
        <end position="421"/>
    </location>
</feature>
<dbReference type="PROSITE" id="PS00217">
    <property type="entry name" value="SUGAR_TRANSPORT_2"/>
    <property type="match status" value="1"/>
</dbReference>
<keyword evidence="11" id="KW-1185">Reference proteome</keyword>
<protein>
    <recommendedName>
        <fullName evidence="9">Major facilitator superfamily (MFS) profile domain-containing protein</fullName>
    </recommendedName>
</protein>
<feature type="transmembrane region" description="Helical" evidence="8">
    <location>
        <begin position="356"/>
        <end position="377"/>
    </location>
</feature>
<feature type="transmembrane region" description="Helical" evidence="8">
    <location>
        <begin position="323"/>
        <end position="344"/>
    </location>
</feature>
<dbReference type="PRINTS" id="PR00171">
    <property type="entry name" value="SUGRTRNSPORT"/>
</dbReference>
<comment type="caution">
    <text evidence="10">The sequence shown here is derived from an EMBL/GenBank/DDBJ whole genome shotgun (WGS) entry which is preliminary data.</text>
</comment>
<dbReference type="Gene3D" id="1.20.1250.20">
    <property type="entry name" value="MFS general substrate transporter like domains"/>
    <property type="match status" value="1"/>
</dbReference>
<evidence type="ECO:0000256" key="7">
    <source>
        <dbReference type="RuleBase" id="RU003346"/>
    </source>
</evidence>
<dbReference type="InterPro" id="IPR020846">
    <property type="entry name" value="MFS_dom"/>
</dbReference>
<evidence type="ECO:0000256" key="6">
    <source>
        <dbReference type="ARBA" id="ARBA00023136"/>
    </source>
</evidence>
<evidence type="ECO:0000256" key="2">
    <source>
        <dbReference type="ARBA" id="ARBA00010992"/>
    </source>
</evidence>
<dbReference type="AlphaFoldDB" id="A0AAE0WQT8"/>
<dbReference type="FunFam" id="1.20.1250.20:FF:000090">
    <property type="entry name" value="MFS sugar transporter, putative"/>
    <property type="match status" value="1"/>
</dbReference>
<dbReference type="Proteomes" id="UP001274830">
    <property type="component" value="Unassembled WGS sequence"/>
</dbReference>
<comment type="similarity">
    <text evidence="2 7">Belongs to the major facilitator superfamily. Sugar transporter (TC 2.A.1.1) family.</text>
</comment>
<evidence type="ECO:0000313" key="10">
    <source>
        <dbReference type="EMBL" id="KAK3676310.1"/>
    </source>
</evidence>
<feature type="transmembrane region" description="Helical" evidence="8">
    <location>
        <begin position="257"/>
        <end position="277"/>
    </location>
</feature>
<evidence type="ECO:0000256" key="4">
    <source>
        <dbReference type="ARBA" id="ARBA00022692"/>
    </source>
</evidence>
<dbReference type="SUPFAM" id="SSF103473">
    <property type="entry name" value="MFS general substrate transporter"/>
    <property type="match status" value="1"/>
</dbReference>
<dbReference type="InterPro" id="IPR005828">
    <property type="entry name" value="MFS_sugar_transport-like"/>
</dbReference>
<feature type="transmembrane region" description="Helical" evidence="8">
    <location>
        <begin position="427"/>
        <end position="447"/>
    </location>
</feature>
<comment type="subcellular location">
    <subcellularLocation>
        <location evidence="1">Membrane</location>
        <topology evidence="1">Multi-pass membrane protein</topology>
    </subcellularLocation>
</comment>
<evidence type="ECO:0000313" key="11">
    <source>
        <dbReference type="Proteomes" id="UP001274830"/>
    </source>
</evidence>
<feature type="domain" description="Major facilitator superfamily (MFS) profile" evidence="9">
    <location>
        <begin position="4"/>
        <end position="451"/>
    </location>
</feature>
<sequence length="494" mass="53927">MAGFRGNTAGMTPLVGYDSGIIGGVLSLPPFQDDFNFKSKHQTAVQSLSVALQQLGAFVACFAIWPITNRYGRKWAIALCANIFCIGAAIQTANTHSTSVFYIGRVIAGLGLGGSSVVVPMFSGEMVPKQIRGQIGSFYQLMFTLGIFTSYWCDWGVARNYANNDSRMWQIPVGLQILWAGLLVLGMFTVKESARWLMAAGRTEEAWESLKWVRADDGPITQAEFQEIREGVELEAHAREGFRMVEMIQGGNLRRTLTASGVFIAQQATGATAFAYYGPQYFKLMVGGNAQSNLLLTAIFGAIKVAACLAFVLSVADRVGRRTVFTVGAAFMAACQISTAVVVATHPLPKLADAHVTHSGIATIALIYLFVIAYNFSWGPLPWPYVAEIFPARTRAPGTAIGVASQWLFNFVFSLTTPYMIKNLSWGTFLLWGIFDICIALFAWFCLSETQGKSLEEITQTTSHRSNTGMRNLVSEEDCMGSMRSGESPDAKLK</sequence>
<dbReference type="NCBIfam" id="TIGR00879">
    <property type="entry name" value="SP"/>
    <property type="match status" value="1"/>
</dbReference>
<reference evidence="10" key="1">
    <citation type="submission" date="2023-07" db="EMBL/GenBank/DDBJ databases">
        <title>Black Yeasts Isolated from many extreme environments.</title>
        <authorList>
            <person name="Coleine C."/>
            <person name="Stajich J.E."/>
            <person name="Selbmann L."/>
        </authorList>
    </citation>
    <scope>NUCLEOTIDE SEQUENCE</scope>
    <source>
        <strain evidence="10">CCFEE 5485</strain>
    </source>
</reference>
<evidence type="ECO:0000256" key="1">
    <source>
        <dbReference type="ARBA" id="ARBA00004141"/>
    </source>
</evidence>
<dbReference type="InterPro" id="IPR036259">
    <property type="entry name" value="MFS_trans_sf"/>
</dbReference>
<keyword evidence="3 7" id="KW-0813">Transport</keyword>
<dbReference type="Pfam" id="PF00083">
    <property type="entry name" value="Sugar_tr"/>
    <property type="match status" value="1"/>
</dbReference>
<dbReference type="PANTHER" id="PTHR48022:SF25">
    <property type="entry name" value="QUINATE TRANSPORTER, PUTATIVE (AFU_ORTHOLOGUE AFUA_5G12950)-RELATED"/>
    <property type="match status" value="1"/>
</dbReference>
<proteinExistence type="inferred from homology"/>
<evidence type="ECO:0000256" key="3">
    <source>
        <dbReference type="ARBA" id="ARBA00022448"/>
    </source>
</evidence>
<dbReference type="GO" id="GO:0005351">
    <property type="term" value="F:carbohydrate:proton symporter activity"/>
    <property type="evidence" value="ECO:0007669"/>
    <property type="project" value="TreeGrafter"/>
</dbReference>
<dbReference type="PROSITE" id="PS50850">
    <property type="entry name" value="MFS"/>
    <property type="match status" value="1"/>
</dbReference>
<feature type="transmembrane region" description="Helical" evidence="8">
    <location>
        <begin position="135"/>
        <end position="157"/>
    </location>
</feature>
<feature type="transmembrane region" description="Helical" evidence="8">
    <location>
        <begin position="169"/>
        <end position="190"/>
    </location>
</feature>
<organism evidence="10 11">
    <name type="scientific">Recurvomyces mirabilis</name>
    <dbReference type="NCBI Taxonomy" id="574656"/>
    <lineage>
        <taxon>Eukaryota</taxon>
        <taxon>Fungi</taxon>
        <taxon>Dikarya</taxon>
        <taxon>Ascomycota</taxon>
        <taxon>Pezizomycotina</taxon>
        <taxon>Dothideomycetes</taxon>
        <taxon>Dothideomycetidae</taxon>
        <taxon>Mycosphaerellales</taxon>
        <taxon>Teratosphaeriaceae</taxon>
        <taxon>Recurvomyces</taxon>
    </lineage>
</organism>
<dbReference type="PANTHER" id="PTHR48022">
    <property type="entry name" value="PLASTIDIC GLUCOSE TRANSPORTER 4"/>
    <property type="match status" value="1"/>
</dbReference>
<keyword evidence="6 8" id="KW-0472">Membrane</keyword>
<feature type="transmembrane region" description="Helical" evidence="8">
    <location>
        <begin position="75"/>
        <end position="93"/>
    </location>
</feature>
<name>A0AAE0WQT8_9PEZI</name>
<dbReference type="EMBL" id="JAUTXT010000010">
    <property type="protein sequence ID" value="KAK3676310.1"/>
    <property type="molecule type" value="Genomic_DNA"/>
</dbReference>
<feature type="transmembrane region" description="Helical" evidence="8">
    <location>
        <begin position="297"/>
        <end position="316"/>
    </location>
</feature>
<dbReference type="InterPro" id="IPR050360">
    <property type="entry name" value="MFS_Sugar_Transporters"/>
</dbReference>
<dbReference type="InterPro" id="IPR003663">
    <property type="entry name" value="Sugar/inositol_transpt"/>
</dbReference>
<dbReference type="GO" id="GO:0016020">
    <property type="term" value="C:membrane"/>
    <property type="evidence" value="ECO:0007669"/>
    <property type="project" value="UniProtKB-SubCell"/>
</dbReference>
<keyword evidence="4 8" id="KW-0812">Transmembrane</keyword>
<dbReference type="InterPro" id="IPR005829">
    <property type="entry name" value="Sugar_transporter_CS"/>
</dbReference>
<feature type="transmembrane region" description="Helical" evidence="8">
    <location>
        <begin position="99"/>
        <end position="123"/>
    </location>
</feature>
<accession>A0AAE0WQT8</accession>
<evidence type="ECO:0000256" key="8">
    <source>
        <dbReference type="SAM" id="Phobius"/>
    </source>
</evidence>
<gene>
    <name evidence="10" type="ORF">LTR78_003584</name>
</gene>
<evidence type="ECO:0000256" key="5">
    <source>
        <dbReference type="ARBA" id="ARBA00022989"/>
    </source>
</evidence>